<feature type="non-terminal residue" evidence="1">
    <location>
        <position position="258"/>
    </location>
</feature>
<gene>
    <name evidence="1" type="ORF">LTS18_001662</name>
</gene>
<comment type="caution">
    <text evidence="1">The sequence shown here is derived from an EMBL/GenBank/DDBJ whole genome shotgun (WGS) entry which is preliminary data.</text>
</comment>
<dbReference type="Proteomes" id="UP001186974">
    <property type="component" value="Unassembled WGS sequence"/>
</dbReference>
<organism evidence="1 2">
    <name type="scientific">Coniosporium uncinatum</name>
    <dbReference type="NCBI Taxonomy" id="93489"/>
    <lineage>
        <taxon>Eukaryota</taxon>
        <taxon>Fungi</taxon>
        <taxon>Dikarya</taxon>
        <taxon>Ascomycota</taxon>
        <taxon>Pezizomycotina</taxon>
        <taxon>Dothideomycetes</taxon>
        <taxon>Dothideomycetes incertae sedis</taxon>
        <taxon>Coniosporium</taxon>
    </lineage>
</organism>
<evidence type="ECO:0000313" key="2">
    <source>
        <dbReference type="Proteomes" id="UP001186974"/>
    </source>
</evidence>
<sequence>MEAEERPTKVRKLSHVHERASTLKQSIQSGDHQSTSQEQTPQDESTFRLGDQTLDAPKPAKESAEAPSPAAVKPLNAATSQKSKLEPEEPTSSEARDTAEPDQGDTTAIDATTSKLHVPPGCQVPQIDPTTGQPLSKNQQKKLRRQQRWEAKAVERKAKKKEQVKAKKERKREQREADAAAGLPLQAAKSQQRPHQLPITFLFDCDFEEYMYDKELISLAAQLTRAYSDNKNAKYRAHMAISSYGGKLKERFEKVLAR</sequence>
<proteinExistence type="predicted"/>
<keyword evidence="2" id="KW-1185">Reference proteome</keyword>
<dbReference type="EMBL" id="JAWDJW010012146">
    <property type="protein sequence ID" value="KAK3044299.1"/>
    <property type="molecule type" value="Genomic_DNA"/>
</dbReference>
<name>A0ACC3CT61_9PEZI</name>
<reference evidence="1" key="1">
    <citation type="submission" date="2024-09" db="EMBL/GenBank/DDBJ databases">
        <title>Black Yeasts Isolated from many extreme environments.</title>
        <authorList>
            <person name="Coleine C."/>
            <person name="Stajich J.E."/>
            <person name="Selbmann L."/>
        </authorList>
    </citation>
    <scope>NUCLEOTIDE SEQUENCE</scope>
    <source>
        <strain evidence="1">CCFEE 5737</strain>
    </source>
</reference>
<accession>A0ACC3CT61</accession>
<evidence type="ECO:0000313" key="1">
    <source>
        <dbReference type="EMBL" id="KAK3044299.1"/>
    </source>
</evidence>
<protein>
    <submittedName>
        <fullName evidence="1">Uncharacterized protein</fullName>
    </submittedName>
</protein>